<evidence type="ECO:0000313" key="2">
    <source>
        <dbReference type="EMBL" id="KAJ8099975.1"/>
    </source>
</evidence>
<reference evidence="2" key="1">
    <citation type="submission" date="2023-03" db="EMBL/GenBank/DDBJ databases">
        <title>Near-Complete genome sequence of Lipomyces tetrasporous NRRL Y-64009, an oleaginous yeast capable of growing on lignocellulosic hydrolysates.</title>
        <authorList>
            <consortium name="Lawrence Berkeley National Laboratory"/>
            <person name="Jagtap S.S."/>
            <person name="Liu J.-J."/>
            <person name="Walukiewicz H.E."/>
            <person name="Pangilinan J."/>
            <person name="Lipzen A."/>
            <person name="Ahrendt S."/>
            <person name="Koriabine M."/>
            <person name="Cobaugh K."/>
            <person name="Salamov A."/>
            <person name="Yoshinaga Y."/>
            <person name="Ng V."/>
            <person name="Daum C."/>
            <person name="Grigoriev I.V."/>
            <person name="Slininger P.J."/>
            <person name="Dien B.S."/>
            <person name="Jin Y.-S."/>
            <person name="Rao C.V."/>
        </authorList>
    </citation>
    <scope>NUCLEOTIDE SEQUENCE</scope>
    <source>
        <strain evidence="2">NRRL Y-64009</strain>
    </source>
</reference>
<keyword evidence="3" id="KW-1185">Reference proteome</keyword>
<evidence type="ECO:0000256" key="1">
    <source>
        <dbReference type="SAM" id="MobiDB-lite"/>
    </source>
</evidence>
<feature type="region of interest" description="Disordered" evidence="1">
    <location>
        <begin position="233"/>
        <end position="265"/>
    </location>
</feature>
<feature type="region of interest" description="Disordered" evidence="1">
    <location>
        <begin position="1"/>
        <end position="79"/>
    </location>
</feature>
<evidence type="ECO:0000313" key="3">
    <source>
        <dbReference type="Proteomes" id="UP001217417"/>
    </source>
</evidence>
<accession>A0AAD7QRI7</accession>
<feature type="compositionally biased region" description="Low complexity" evidence="1">
    <location>
        <begin position="240"/>
        <end position="257"/>
    </location>
</feature>
<dbReference type="AlphaFoldDB" id="A0AAD7QRI7"/>
<dbReference type="Proteomes" id="UP001217417">
    <property type="component" value="Unassembled WGS sequence"/>
</dbReference>
<dbReference type="EMBL" id="JARPMG010000006">
    <property type="protein sequence ID" value="KAJ8099975.1"/>
    <property type="molecule type" value="Genomic_DNA"/>
</dbReference>
<dbReference type="InterPro" id="IPR035187">
    <property type="entry name" value="Mpm1"/>
</dbReference>
<comment type="caution">
    <text evidence="2">The sequence shown here is derived from an EMBL/GenBank/DDBJ whole genome shotgun (WGS) entry which is preliminary data.</text>
</comment>
<feature type="compositionally biased region" description="Basic and acidic residues" evidence="1">
    <location>
        <begin position="32"/>
        <end position="45"/>
    </location>
</feature>
<dbReference type="GeneID" id="80879413"/>
<feature type="compositionally biased region" description="Basic and acidic residues" evidence="1">
    <location>
        <begin position="1"/>
        <end position="12"/>
    </location>
</feature>
<proteinExistence type="predicted"/>
<protein>
    <submittedName>
        <fullName evidence="2">Uncharacterized protein</fullName>
    </submittedName>
</protein>
<dbReference type="Pfam" id="PF17234">
    <property type="entry name" value="MPM1"/>
    <property type="match status" value="1"/>
</dbReference>
<sequence length="518" mass="57395">MTADHVPDDSKHAASSAPHQPRPPQRPICIAETRELPSNIHRETTDNPLPQTTNTRVRKMSPAEFQRRTTARHHDDVLDDESVLNPSSLLSSASSQPSATFATAPTLRQRVEQQKLNAANNLIAQYESLFFSDHVDQRCTPIQRFFPSAVFDPSSSGASTILSSGRPSEPVSLGASFSEWYRKLRRNMFMRAQGARTKVWDAYDQSAAPGDRYNTAYNTITEINKAAQSGAPILLKDSGSSPSSASPSASPSASSSASDDRDQEPRVFIDRAYPTPSASQFKRCQLNNGKGVWDAMGVWRCLLANSSGKFDLGSPSSPRSQLFSQFEDFIEWKSKQQSDIGMLVADQDPFDIASTAATAMATSNIANALFDANKPADTTKQHGENAKVVGRGHVTTTVFENGKLKTVKKSQTFYDDGSVTEAVEESKDQAANPPDLPEWWNPESKFWTRERDLYKQFTDIISKSTDEIMRTGADSLEKTRKLVDKAMDLESSKLQDAMKKIFPFGWKEDDDDKDNKKK</sequence>
<feature type="compositionally biased region" description="Polar residues" evidence="1">
    <location>
        <begin position="46"/>
        <end position="55"/>
    </location>
</feature>
<name>A0AAD7QRI7_9ASCO</name>
<dbReference type="RefSeq" id="XP_056043425.1">
    <property type="nucleotide sequence ID" value="XM_056184247.1"/>
</dbReference>
<organism evidence="2 3">
    <name type="scientific">Lipomyces tetrasporus</name>
    <dbReference type="NCBI Taxonomy" id="54092"/>
    <lineage>
        <taxon>Eukaryota</taxon>
        <taxon>Fungi</taxon>
        <taxon>Dikarya</taxon>
        <taxon>Ascomycota</taxon>
        <taxon>Saccharomycotina</taxon>
        <taxon>Lipomycetes</taxon>
        <taxon>Lipomycetales</taxon>
        <taxon>Lipomycetaceae</taxon>
        <taxon>Lipomyces</taxon>
    </lineage>
</organism>
<gene>
    <name evidence="2" type="ORF">POJ06DRAFT_120994</name>
</gene>